<evidence type="ECO:0000313" key="3">
    <source>
        <dbReference type="Proteomes" id="UP000433652"/>
    </source>
</evidence>
<feature type="transmembrane region" description="Helical" evidence="1">
    <location>
        <begin position="64"/>
        <end position="90"/>
    </location>
</feature>
<evidence type="ECO:0000256" key="1">
    <source>
        <dbReference type="SAM" id="Phobius"/>
    </source>
</evidence>
<dbReference type="AlphaFoldDB" id="A0A6I4T3E0"/>
<dbReference type="Proteomes" id="UP000433652">
    <property type="component" value="Unassembled WGS sequence"/>
</dbReference>
<dbReference type="EMBL" id="WTYM01000059">
    <property type="protein sequence ID" value="MXO61252.1"/>
    <property type="molecule type" value="Genomic_DNA"/>
</dbReference>
<keyword evidence="1" id="KW-1133">Transmembrane helix</keyword>
<comment type="caution">
    <text evidence="2">The sequence shown here is derived from an EMBL/GenBank/DDBJ whole genome shotgun (WGS) entry which is preliminary data.</text>
</comment>
<proteinExistence type="predicted"/>
<sequence>MADDEGTPRGTPVTNESVAAAVIALCALGAAAAAIAWLLFLATTDRFGIFPEDAEPSLYFSWRFFNWIAAGSGWIGKSLAAVFAVITYGTQFYAGLYKRLRTILAVAALCLVGVALSLVLMSEIDNGEDLNILRSFTSLTNEQMSLQIHVLLGGAVVWFGAFLATLLRISWKKPAGAIAKWLTGGGGGGGNGE</sequence>
<feature type="transmembrane region" description="Helical" evidence="1">
    <location>
        <begin position="144"/>
        <end position="167"/>
    </location>
</feature>
<gene>
    <name evidence="2" type="ORF">GRI89_17035</name>
</gene>
<protein>
    <submittedName>
        <fullName evidence="2">Uncharacterized protein</fullName>
    </submittedName>
</protein>
<accession>A0A6I4T3E0</accession>
<feature type="transmembrane region" description="Helical" evidence="1">
    <location>
        <begin position="18"/>
        <end position="44"/>
    </location>
</feature>
<evidence type="ECO:0000313" key="2">
    <source>
        <dbReference type="EMBL" id="MXO61252.1"/>
    </source>
</evidence>
<organism evidence="2 3">
    <name type="scientific">Croceibacterium salegens</name>
    <dbReference type="NCBI Taxonomy" id="1737568"/>
    <lineage>
        <taxon>Bacteria</taxon>
        <taxon>Pseudomonadati</taxon>
        <taxon>Pseudomonadota</taxon>
        <taxon>Alphaproteobacteria</taxon>
        <taxon>Sphingomonadales</taxon>
        <taxon>Erythrobacteraceae</taxon>
        <taxon>Croceibacterium</taxon>
    </lineage>
</organism>
<reference evidence="2 3" key="1">
    <citation type="submission" date="2019-12" db="EMBL/GenBank/DDBJ databases">
        <title>Genomic-based taxomic classification of the family Erythrobacteraceae.</title>
        <authorList>
            <person name="Xu L."/>
        </authorList>
    </citation>
    <scope>NUCLEOTIDE SEQUENCE [LARGE SCALE GENOMIC DNA]</scope>
    <source>
        <strain evidence="2 3">MCCC 1K01500</strain>
    </source>
</reference>
<keyword evidence="1" id="KW-0472">Membrane</keyword>
<feature type="transmembrane region" description="Helical" evidence="1">
    <location>
        <begin position="102"/>
        <end position="124"/>
    </location>
</feature>
<dbReference type="OrthoDB" id="9887435at2"/>
<name>A0A6I4T3E0_9SPHN</name>
<keyword evidence="3" id="KW-1185">Reference proteome</keyword>
<dbReference type="RefSeq" id="WP_159798143.1">
    <property type="nucleotide sequence ID" value="NZ_WTYM01000059.1"/>
</dbReference>
<keyword evidence="1" id="KW-0812">Transmembrane</keyword>